<feature type="region of interest" description="Disordered" evidence="3">
    <location>
        <begin position="62"/>
        <end position="122"/>
    </location>
</feature>
<dbReference type="Pfam" id="PF10440">
    <property type="entry name" value="WIYLD"/>
    <property type="match status" value="1"/>
</dbReference>
<dbReference type="PROSITE" id="PS50867">
    <property type="entry name" value="PRE_SET"/>
    <property type="match status" value="1"/>
</dbReference>
<evidence type="ECO:0000259" key="5">
    <source>
        <dbReference type="PROSITE" id="PS50867"/>
    </source>
</evidence>
<dbReference type="SMART" id="SM00317">
    <property type="entry name" value="SET"/>
    <property type="match status" value="1"/>
</dbReference>
<name>A0A811PEY2_9POAL</name>
<dbReference type="CDD" id="cd10538">
    <property type="entry name" value="SET_SETDB-like"/>
    <property type="match status" value="1"/>
</dbReference>
<dbReference type="InterPro" id="IPR001214">
    <property type="entry name" value="SET_dom"/>
</dbReference>
<comment type="caution">
    <text evidence="6">The sequence shown here is derived from an EMBL/GenBank/DDBJ whole genome shotgun (WGS) entry which is preliminary data.</text>
</comment>
<keyword evidence="2" id="KW-0158">Chromosome</keyword>
<dbReference type="AlphaFoldDB" id="A0A811PEY2"/>
<feature type="compositionally biased region" description="Basic and acidic residues" evidence="3">
    <location>
        <begin position="103"/>
        <end position="115"/>
    </location>
</feature>
<dbReference type="GO" id="GO:0042054">
    <property type="term" value="F:histone methyltransferase activity"/>
    <property type="evidence" value="ECO:0007669"/>
    <property type="project" value="InterPro"/>
</dbReference>
<reference evidence="6" key="1">
    <citation type="submission" date="2020-10" db="EMBL/GenBank/DDBJ databases">
        <authorList>
            <person name="Han B."/>
            <person name="Lu T."/>
            <person name="Zhao Q."/>
            <person name="Huang X."/>
            <person name="Zhao Y."/>
        </authorList>
    </citation>
    <scope>NUCLEOTIDE SEQUENCE</scope>
</reference>
<dbReference type="GO" id="GO:0005634">
    <property type="term" value="C:nucleus"/>
    <property type="evidence" value="ECO:0007669"/>
    <property type="project" value="InterPro"/>
</dbReference>
<dbReference type="PROSITE" id="PS51580">
    <property type="entry name" value="SAM_MT43_3"/>
    <property type="match status" value="1"/>
</dbReference>
<comment type="subcellular location">
    <subcellularLocation>
        <location evidence="1">Chromosome</location>
    </subcellularLocation>
</comment>
<dbReference type="GO" id="GO:0008270">
    <property type="term" value="F:zinc ion binding"/>
    <property type="evidence" value="ECO:0007669"/>
    <property type="project" value="InterPro"/>
</dbReference>
<evidence type="ECO:0000313" key="7">
    <source>
        <dbReference type="Proteomes" id="UP000604825"/>
    </source>
</evidence>
<dbReference type="SUPFAM" id="SSF82199">
    <property type="entry name" value="SET domain"/>
    <property type="match status" value="1"/>
</dbReference>
<evidence type="ECO:0000256" key="2">
    <source>
        <dbReference type="ARBA" id="ARBA00022454"/>
    </source>
</evidence>
<dbReference type="InterPro" id="IPR025776">
    <property type="entry name" value="SUVR4/1/2"/>
</dbReference>
<organism evidence="6 7">
    <name type="scientific">Miscanthus lutarioriparius</name>
    <dbReference type="NCBI Taxonomy" id="422564"/>
    <lineage>
        <taxon>Eukaryota</taxon>
        <taxon>Viridiplantae</taxon>
        <taxon>Streptophyta</taxon>
        <taxon>Embryophyta</taxon>
        <taxon>Tracheophyta</taxon>
        <taxon>Spermatophyta</taxon>
        <taxon>Magnoliopsida</taxon>
        <taxon>Liliopsida</taxon>
        <taxon>Poales</taxon>
        <taxon>Poaceae</taxon>
        <taxon>PACMAD clade</taxon>
        <taxon>Panicoideae</taxon>
        <taxon>Andropogonodae</taxon>
        <taxon>Andropogoneae</taxon>
        <taxon>Saccharinae</taxon>
        <taxon>Miscanthus</taxon>
    </lineage>
</organism>
<proteinExistence type="predicted"/>
<keyword evidence="7" id="KW-1185">Reference proteome</keyword>
<dbReference type="InterPro" id="IPR043017">
    <property type="entry name" value="WIYLD_dom_sf"/>
</dbReference>
<dbReference type="PANTHER" id="PTHR46450">
    <property type="entry name" value="INACTIVE HISTONE-LYSINE N-METHYLTRANSFERASE SUVR1-RELATED"/>
    <property type="match status" value="1"/>
</dbReference>
<gene>
    <name evidence="6" type="ORF">NCGR_LOCUS28617</name>
</gene>
<dbReference type="PROSITE" id="PS50280">
    <property type="entry name" value="SET"/>
    <property type="match status" value="1"/>
</dbReference>
<feature type="compositionally biased region" description="Basic and acidic residues" evidence="3">
    <location>
        <begin position="66"/>
        <end position="81"/>
    </location>
</feature>
<protein>
    <submittedName>
        <fullName evidence="6">Uncharacterized protein</fullName>
    </submittedName>
</protein>
<dbReference type="InterPro" id="IPR007728">
    <property type="entry name" value="Pre-SET_dom"/>
</dbReference>
<dbReference type="Pfam" id="PF05033">
    <property type="entry name" value="Pre-SET"/>
    <property type="match status" value="1"/>
</dbReference>
<dbReference type="EMBL" id="CAJGYO010000007">
    <property type="protein sequence ID" value="CAD6243511.1"/>
    <property type="molecule type" value="Genomic_DNA"/>
</dbReference>
<dbReference type="GO" id="GO:0005694">
    <property type="term" value="C:chromosome"/>
    <property type="evidence" value="ECO:0007669"/>
    <property type="project" value="UniProtKB-SubCell"/>
</dbReference>
<accession>A0A811PEY2</accession>
<evidence type="ECO:0000256" key="3">
    <source>
        <dbReference type="SAM" id="MobiDB-lite"/>
    </source>
</evidence>
<feature type="domain" description="SET" evidence="4">
    <location>
        <begin position="513"/>
        <end position="654"/>
    </location>
</feature>
<dbReference type="Proteomes" id="UP000604825">
    <property type="component" value="Unassembled WGS sequence"/>
</dbReference>
<evidence type="ECO:0000259" key="4">
    <source>
        <dbReference type="PROSITE" id="PS50280"/>
    </source>
</evidence>
<dbReference type="Pfam" id="PF00856">
    <property type="entry name" value="SET"/>
    <property type="match status" value="1"/>
</dbReference>
<feature type="domain" description="Pre-SET" evidence="5">
    <location>
        <begin position="401"/>
        <end position="498"/>
    </location>
</feature>
<evidence type="ECO:0000256" key="1">
    <source>
        <dbReference type="ARBA" id="ARBA00004286"/>
    </source>
</evidence>
<dbReference type="Gene3D" id="1.10.8.850">
    <property type="entry name" value="Histone-lysine N methyltransferase , C-terminal domain-like"/>
    <property type="match status" value="1"/>
</dbReference>
<dbReference type="PANTHER" id="PTHR46450:SF8">
    <property type="entry name" value="OS02G0621100 PROTEIN"/>
    <property type="match status" value="1"/>
</dbReference>
<evidence type="ECO:0000313" key="6">
    <source>
        <dbReference type="EMBL" id="CAD6243511.1"/>
    </source>
</evidence>
<sequence>MELSKTSMEKIDDAIKSTADFGFSKETVVRVLKKLLKVYDGNWEHIEADNYSVLADAILSDSDPEEGQKKRAEKKNLDSDHHRKKLKTKEHGQKAKSCMHGSVKRELTEVPRQQEAESLEGRTTTNQLLESSQTIISKEQKMKKSRAETTKIGENGSTLFESQDPCTFETPLAVMCPEVLEPSCHNGHEDAHMISGVKHPTDKKFKGILVAHEGQMVDACSSQAIVSSKDFSTNFEVELSNYGKGKLSFLFNPSLANGSDFQMPGIESICKAMEDKCLRTYKILEPNFSFMKLLDDICQCILDLGSGPNGGSADSGGNQNNPSNMQAIQHLPTGIKRQYHDVNDITRGEECLSIPIVSGEDGVLPPPFYYISQNTTFQAAYINLSLARIGDENCCSGCFGDCLAEPLPCACARETGGEFAYTRDGLLKEGFLDACVSMLREPLEQSYFYCKGVCPIEQMKGVNKPEACKGHRIKKFIKECWRKCGCTRNCGNRVVQRGITPDYTLYVCLLNLFRPQVFLTPGKKGWGLRSAENLPRGAFVCEYVGEILTNTELYERNTELSGKNNQKTGKAKHTYPVLLDSDWGTEGVLKDEEALCLDGTFYGNVARFINHRCFDCNITAIPVEIETPDHHYYHLAFFTTREVEPFEELTWDYEIDFDDVNHPVKAFKCHCGSKFCRDKRRISSCFAGDILSLRLYQLTVKADMLSQEDLNLELWCYPENIQERQGGAELC</sequence>
<dbReference type="InterPro" id="IPR018848">
    <property type="entry name" value="WIYLD_domain"/>
</dbReference>
<dbReference type="OrthoDB" id="308383at2759"/>
<dbReference type="Gene3D" id="2.170.270.10">
    <property type="entry name" value="SET domain"/>
    <property type="match status" value="1"/>
</dbReference>
<dbReference type="SMART" id="SM00468">
    <property type="entry name" value="PreSET"/>
    <property type="match status" value="1"/>
</dbReference>
<dbReference type="InterPro" id="IPR046341">
    <property type="entry name" value="SET_dom_sf"/>
</dbReference>